<reference evidence="4 5" key="1">
    <citation type="journal article" date="2015" name="Nature">
        <title>rRNA introns, odd ribosomes, and small enigmatic genomes across a large radiation of phyla.</title>
        <authorList>
            <person name="Brown C.T."/>
            <person name="Hug L.A."/>
            <person name="Thomas B.C."/>
            <person name="Sharon I."/>
            <person name="Castelle C.J."/>
            <person name="Singh A."/>
            <person name="Wilkins M.J."/>
            <person name="Williams K.H."/>
            <person name="Banfield J.F."/>
        </authorList>
    </citation>
    <scope>NUCLEOTIDE SEQUENCE [LARGE SCALE GENOMIC DNA]</scope>
</reference>
<evidence type="ECO:0000259" key="2">
    <source>
        <dbReference type="SMART" id="SM00841"/>
    </source>
</evidence>
<dbReference type="PROSITE" id="PS01275">
    <property type="entry name" value="EFP"/>
    <property type="match status" value="1"/>
</dbReference>
<dbReference type="Pfam" id="PF08207">
    <property type="entry name" value="EFP_N"/>
    <property type="match status" value="1"/>
</dbReference>
<dbReference type="PIRSF" id="PIRSF005901">
    <property type="entry name" value="EF-P"/>
    <property type="match status" value="1"/>
</dbReference>
<dbReference type="Proteomes" id="UP000034595">
    <property type="component" value="Unassembled WGS sequence"/>
</dbReference>
<comment type="caution">
    <text evidence="4">The sequence shown here is derived from an EMBL/GenBank/DDBJ whole genome shotgun (WGS) entry which is preliminary data.</text>
</comment>
<comment type="similarity">
    <text evidence="1">Belongs to the elongation factor P family.</text>
</comment>
<dbReference type="AlphaFoldDB" id="A0A0G1NCA6"/>
<dbReference type="SUPFAM" id="SSF50104">
    <property type="entry name" value="Translation proteins SH3-like domain"/>
    <property type="match status" value="1"/>
</dbReference>
<dbReference type="SUPFAM" id="SSF50249">
    <property type="entry name" value="Nucleic acid-binding proteins"/>
    <property type="match status" value="2"/>
</dbReference>
<feature type="domain" description="Elongation factor P C-terminal" evidence="2">
    <location>
        <begin position="130"/>
        <end position="185"/>
    </location>
</feature>
<keyword evidence="4" id="KW-0648">Protein biosynthesis</keyword>
<dbReference type="InterPro" id="IPR015365">
    <property type="entry name" value="Elong-fact-P_C"/>
</dbReference>
<sequence length="191" mass="21401">MLNYNEILPKKYIVLENEPYEVIEAHIARTQQRKPQNQAKIRNLLSGKIIPATFHASDKVPEADIETREVKYLYTSKNESWFCDPEKPSDRFALNTELLEGKEGFLKANSIVTAVIFDEKIIGVRLPIKVDLLVKEAAPAVRGNTATGASKQVVLETGATVLVPLFINEGDVLRINTDSGEYTERVGKNNF</sequence>
<keyword evidence="4" id="KW-0251">Elongation factor</keyword>
<feature type="domain" description="Translation elongation factor P/YeiP central" evidence="3">
    <location>
        <begin position="67"/>
        <end position="122"/>
    </location>
</feature>
<dbReference type="InterPro" id="IPR012340">
    <property type="entry name" value="NA-bd_OB-fold"/>
</dbReference>
<dbReference type="InterPro" id="IPR001059">
    <property type="entry name" value="Transl_elong_P/YeiP_cen"/>
</dbReference>
<evidence type="ECO:0000313" key="5">
    <source>
        <dbReference type="Proteomes" id="UP000034595"/>
    </source>
</evidence>
<protein>
    <submittedName>
        <fullName evidence="4">Translation elongation factor P</fullName>
    </submittedName>
</protein>
<dbReference type="SMART" id="SM01185">
    <property type="entry name" value="EFP"/>
    <property type="match status" value="1"/>
</dbReference>
<dbReference type="GO" id="GO:0003746">
    <property type="term" value="F:translation elongation factor activity"/>
    <property type="evidence" value="ECO:0007669"/>
    <property type="project" value="UniProtKB-KW"/>
</dbReference>
<gene>
    <name evidence="4" type="ORF">UW78_C0005G0058</name>
</gene>
<accession>A0A0G1NCA6</accession>
<dbReference type="InterPro" id="IPR020599">
    <property type="entry name" value="Transl_elong_fac_P/YeiP"/>
</dbReference>
<dbReference type="InterPro" id="IPR013852">
    <property type="entry name" value="Transl_elong_P/YeiP_CS"/>
</dbReference>
<dbReference type="GO" id="GO:0043043">
    <property type="term" value="P:peptide biosynthetic process"/>
    <property type="evidence" value="ECO:0007669"/>
    <property type="project" value="InterPro"/>
</dbReference>
<dbReference type="Gene3D" id="2.30.30.30">
    <property type="match status" value="1"/>
</dbReference>
<proteinExistence type="inferred from homology"/>
<organism evidence="4 5">
    <name type="scientific">Candidatus Azambacteria bacterium GW2011_GWA1_44_9</name>
    <dbReference type="NCBI Taxonomy" id="1618610"/>
    <lineage>
        <taxon>Bacteria</taxon>
        <taxon>Candidatus Azamiibacteriota</taxon>
    </lineage>
</organism>
<dbReference type="Pfam" id="PF09285">
    <property type="entry name" value="Elong-fact-P_C"/>
    <property type="match status" value="1"/>
</dbReference>
<dbReference type="NCBIfam" id="NF001810">
    <property type="entry name" value="PRK00529.1"/>
    <property type="match status" value="1"/>
</dbReference>
<evidence type="ECO:0000259" key="3">
    <source>
        <dbReference type="SMART" id="SM01185"/>
    </source>
</evidence>
<dbReference type="PATRIC" id="fig|1618610.3.peg.259"/>
<dbReference type="SMART" id="SM00841">
    <property type="entry name" value="Elong-fact-P_C"/>
    <property type="match status" value="1"/>
</dbReference>
<evidence type="ECO:0000256" key="1">
    <source>
        <dbReference type="ARBA" id="ARBA00009479"/>
    </source>
</evidence>
<dbReference type="FunFam" id="2.40.50.140:FF:000004">
    <property type="entry name" value="Elongation factor P"/>
    <property type="match status" value="1"/>
</dbReference>
<dbReference type="CDD" id="cd05794">
    <property type="entry name" value="S1_EF-P_repeat_2"/>
    <property type="match status" value="1"/>
</dbReference>
<name>A0A0G1NCA6_9BACT</name>
<dbReference type="InterPro" id="IPR008991">
    <property type="entry name" value="Translation_prot_SH3-like_sf"/>
</dbReference>
<evidence type="ECO:0000313" key="4">
    <source>
        <dbReference type="EMBL" id="KKT81839.1"/>
    </source>
</evidence>
<dbReference type="InterPro" id="IPR014722">
    <property type="entry name" value="Rib_uL2_dom2"/>
</dbReference>
<dbReference type="GO" id="GO:0005829">
    <property type="term" value="C:cytosol"/>
    <property type="evidence" value="ECO:0007669"/>
    <property type="project" value="UniProtKB-ARBA"/>
</dbReference>
<dbReference type="InterPro" id="IPR013185">
    <property type="entry name" value="Transl_elong_KOW-like"/>
</dbReference>
<dbReference type="Gene3D" id="2.40.50.140">
    <property type="entry name" value="Nucleic acid-binding proteins"/>
    <property type="match status" value="2"/>
</dbReference>
<dbReference type="PANTHER" id="PTHR30053:SF12">
    <property type="entry name" value="ELONGATION FACTOR P (EF-P) FAMILY PROTEIN"/>
    <property type="match status" value="1"/>
</dbReference>
<dbReference type="PANTHER" id="PTHR30053">
    <property type="entry name" value="ELONGATION FACTOR P"/>
    <property type="match status" value="1"/>
</dbReference>
<dbReference type="EMBL" id="LCJQ01000005">
    <property type="protein sequence ID" value="KKT81839.1"/>
    <property type="molecule type" value="Genomic_DNA"/>
</dbReference>